<feature type="domain" description="EamA" evidence="8">
    <location>
        <begin position="9"/>
        <end position="146"/>
    </location>
</feature>
<feature type="transmembrane region" description="Helical" evidence="7">
    <location>
        <begin position="97"/>
        <end position="119"/>
    </location>
</feature>
<evidence type="ECO:0000256" key="5">
    <source>
        <dbReference type="ARBA" id="ARBA00022989"/>
    </source>
</evidence>
<evidence type="ECO:0000256" key="4">
    <source>
        <dbReference type="ARBA" id="ARBA00022692"/>
    </source>
</evidence>
<evidence type="ECO:0000259" key="8">
    <source>
        <dbReference type="Pfam" id="PF00892"/>
    </source>
</evidence>
<dbReference type="Proteomes" id="UP000597444">
    <property type="component" value="Unassembled WGS sequence"/>
</dbReference>
<feature type="transmembrane region" description="Helical" evidence="7">
    <location>
        <begin position="276"/>
        <end position="295"/>
    </location>
</feature>
<evidence type="ECO:0000256" key="2">
    <source>
        <dbReference type="ARBA" id="ARBA00007362"/>
    </source>
</evidence>
<evidence type="ECO:0000313" key="10">
    <source>
        <dbReference type="Proteomes" id="UP000597444"/>
    </source>
</evidence>
<keyword evidence="5 7" id="KW-1133">Transmembrane helix</keyword>
<sequence length="298" mass="31832">MFLQKSSVRGFLLITIASVFWGTVGIANQAIYAHSAANAFSLAFWRLAIAAPLFVLASWLLTGRLRFQVRPRDLIVMLLMGVLQALYQASYSAAIPYAGVTVSTLIALCAAPPIVALVSTMLMRERLSIRTLLAMIGALGGTILLVAARTRPDVGNVSLLGVCFALLSAAGYAGFILCGRQLTSTYHPLHVNAVAFGTGALLLLCCAVPTQLVVSYPFWGWMLLLYLGCVPTALAYGLFQVGMKSLSATLVSIVTLFEPFTAAVLAWIFFHEQLNTPGLLGAALLLVALLIVLLTPQK</sequence>
<comment type="subcellular location">
    <subcellularLocation>
        <location evidence="1">Cell membrane</location>
        <topology evidence="1">Multi-pass membrane protein</topology>
    </subcellularLocation>
</comment>
<feature type="transmembrane region" description="Helical" evidence="7">
    <location>
        <begin position="12"/>
        <end position="31"/>
    </location>
</feature>
<dbReference type="PANTHER" id="PTHR42920:SF11">
    <property type="entry name" value="INNER MEMBRANE PROTEIN YTFF"/>
    <property type="match status" value="1"/>
</dbReference>
<gene>
    <name evidence="9" type="ORF">KSF_080450</name>
</gene>
<reference evidence="9" key="1">
    <citation type="submission" date="2020-10" db="EMBL/GenBank/DDBJ databases">
        <title>Taxonomic study of unclassified bacteria belonging to the class Ktedonobacteria.</title>
        <authorList>
            <person name="Yabe S."/>
            <person name="Wang C.M."/>
            <person name="Zheng Y."/>
            <person name="Sakai Y."/>
            <person name="Cavaletti L."/>
            <person name="Monciardini P."/>
            <person name="Donadio S."/>
        </authorList>
    </citation>
    <scope>NUCLEOTIDE SEQUENCE</scope>
    <source>
        <strain evidence="9">ID150040</strain>
    </source>
</reference>
<evidence type="ECO:0000256" key="6">
    <source>
        <dbReference type="ARBA" id="ARBA00023136"/>
    </source>
</evidence>
<dbReference type="RefSeq" id="WP_220208770.1">
    <property type="nucleotide sequence ID" value="NZ_BNJK01000002.1"/>
</dbReference>
<feature type="transmembrane region" description="Helical" evidence="7">
    <location>
        <begin position="43"/>
        <end position="62"/>
    </location>
</feature>
<keyword evidence="6 7" id="KW-0472">Membrane</keyword>
<evidence type="ECO:0000256" key="3">
    <source>
        <dbReference type="ARBA" id="ARBA00022475"/>
    </source>
</evidence>
<dbReference type="InterPro" id="IPR037185">
    <property type="entry name" value="EmrE-like"/>
</dbReference>
<dbReference type="SUPFAM" id="SSF103481">
    <property type="entry name" value="Multidrug resistance efflux transporter EmrE"/>
    <property type="match status" value="2"/>
</dbReference>
<name>A0A8J3N886_9CHLR</name>
<evidence type="ECO:0000313" key="9">
    <source>
        <dbReference type="EMBL" id="GHO97997.1"/>
    </source>
</evidence>
<keyword evidence="3" id="KW-1003">Cell membrane</keyword>
<dbReference type="AlphaFoldDB" id="A0A8J3N886"/>
<keyword evidence="4 7" id="KW-0812">Transmembrane</keyword>
<dbReference type="InterPro" id="IPR000620">
    <property type="entry name" value="EamA_dom"/>
</dbReference>
<feature type="transmembrane region" description="Helical" evidence="7">
    <location>
        <begin position="246"/>
        <end position="270"/>
    </location>
</feature>
<dbReference type="EMBL" id="BNJK01000002">
    <property type="protein sequence ID" value="GHO97997.1"/>
    <property type="molecule type" value="Genomic_DNA"/>
</dbReference>
<feature type="domain" description="EamA" evidence="8">
    <location>
        <begin position="160"/>
        <end position="293"/>
    </location>
</feature>
<comment type="caution">
    <text evidence="9">The sequence shown here is derived from an EMBL/GenBank/DDBJ whole genome shotgun (WGS) entry which is preliminary data.</text>
</comment>
<dbReference type="Pfam" id="PF00892">
    <property type="entry name" value="EamA"/>
    <property type="match status" value="2"/>
</dbReference>
<keyword evidence="10" id="KW-1185">Reference proteome</keyword>
<feature type="transmembrane region" description="Helical" evidence="7">
    <location>
        <begin position="131"/>
        <end position="148"/>
    </location>
</feature>
<protein>
    <submittedName>
        <fullName evidence="9">Membrane protein</fullName>
    </submittedName>
</protein>
<dbReference type="PANTHER" id="PTHR42920">
    <property type="entry name" value="OS03G0707200 PROTEIN-RELATED"/>
    <property type="match status" value="1"/>
</dbReference>
<comment type="similarity">
    <text evidence="2">Belongs to the EamA transporter family.</text>
</comment>
<organism evidence="9 10">
    <name type="scientific">Reticulibacter mediterranei</name>
    <dbReference type="NCBI Taxonomy" id="2778369"/>
    <lineage>
        <taxon>Bacteria</taxon>
        <taxon>Bacillati</taxon>
        <taxon>Chloroflexota</taxon>
        <taxon>Ktedonobacteria</taxon>
        <taxon>Ktedonobacterales</taxon>
        <taxon>Reticulibacteraceae</taxon>
        <taxon>Reticulibacter</taxon>
    </lineage>
</organism>
<evidence type="ECO:0000256" key="1">
    <source>
        <dbReference type="ARBA" id="ARBA00004651"/>
    </source>
</evidence>
<feature type="transmembrane region" description="Helical" evidence="7">
    <location>
        <begin position="218"/>
        <end position="239"/>
    </location>
</feature>
<evidence type="ECO:0000256" key="7">
    <source>
        <dbReference type="SAM" id="Phobius"/>
    </source>
</evidence>
<proteinExistence type="inferred from homology"/>
<feature type="transmembrane region" description="Helical" evidence="7">
    <location>
        <begin position="74"/>
        <end position="91"/>
    </location>
</feature>
<dbReference type="GO" id="GO:0005886">
    <property type="term" value="C:plasma membrane"/>
    <property type="evidence" value="ECO:0007669"/>
    <property type="project" value="UniProtKB-SubCell"/>
</dbReference>
<accession>A0A8J3N886</accession>
<dbReference type="InterPro" id="IPR051258">
    <property type="entry name" value="Diverse_Substrate_Transporter"/>
</dbReference>
<feature type="transmembrane region" description="Helical" evidence="7">
    <location>
        <begin position="189"/>
        <end position="212"/>
    </location>
</feature>
<feature type="transmembrane region" description="Helical" evidence="7">
    <location>
        <begin position="154"/>
        <end position="177"/>
    </location>
</feature>